<comment type="caution">
    <text evidence="1">The sequence shown here is derived from an EMBL/GenBank/DDBJ whole genome shotgun (WGS) entry which is preliminary data.</text>
</comment>
<name>A0A840WMI1_9RHOB</name>
<sequence length="123" mass="13577">MDRALRDELVGEVDEIWAEQVRHLPMRGAAPDPERAPLELVALIRTGVRDIEQVSFGRSNAARSGLASSGGFLRLDRTAYPDLALRKGDKVVALDREGAPVFEIMQVDDRSHLRLICDLGDAN</sequence>
<dbReference type="AlphaFoldDB" id="A0A840WMI1"/>
<gene>
    <name evidence="1" type="ORF">FHS89_001791</name>
</gene>
<dbReference type="Proteomes" id="UP000553766">
    <property type="component" value="Unassembled WGS sequence"/>
</dbReference>
<dbReference type="EMBL" id="JACIJS010000005">
    <property type="protein sequence ID" value="MBB5515771.1"/>
    <property type="molecule type" value="Genomic_DNA"/>
</dbReference>
<evidence type="ECO:0000313" key="2">
    <source>
        <dbReference type="Proteomes" id="UP000553766"/>
    </source>
</evidence>
<proteinExistence type="predicted"/>
<evidence type="ECO:0000313" key="1">
    <source>
        <dbReference type="EMBL" id="MBB5515771.1"/>
    </source>
</evidence>
<reference evidence="1 2" key="1">
    <citation type="submission" date="2020-08" db="EMBL/GenBank/DDBJ databases">
        <title>Genomic Encyclopedia of Type Strains, Phase IV (KMG-IV): sequencing the most valuable type-strain genomes for metagenomic binning, comparative biology and taxonomic classification.</title>
        <authorList>
            <person name="Goeker M."/>
        </authorList>
    </citation>
    <scope>NUCLEOTIDE SEQUENCE [LARGE SCALE GENOMIC DNA]</scope>
    <source>
        <strain evidence="1 2">DSM 103377</strain>
    </source>
</reference>
<accession>A0A840WMI1</accession>
<protein>
    <submittedName>
        <fullName evidence="1">Uncharacterized protein</fullName>
    </submittedName>
</protein>
<keyword evidence="2" id="KW-1185">Reference proteome</keyword>
<organism evidence="1 2">
    <name type="scientific">Rubricella aquisinus</name>
    <dbReference type="NCBI Taxonomy" id="2028108"/>
    <lineage>
        <taxon>Bacteria</taxon>
        <taxon>Pseudomonadati</taxon>
        <taxon>Pseudomonadota</taxon>
        <taxon>Alphaproteobacteria</taxon>
        <taxon>Rhodobacterales</taxon>
        <taxon>Paracoccaceae</taxon>
        <taxon>Rubricella</taxon>
    </lineage>
</organism>